<evidence type="ECO:0000313" key="2">
    <source>
        <dbReference type="EnsemblPlants" id="OPUNC10G03290.1"/>
    </source>
</evidence>
<dbReference type="OMA" id="ATIHMAT"/>
<feature type="region of interest" description="Disordered" evidence="1">
    <location>
        <begin position="1"/>
        <end position="87"/>
    </location>
</feature>
<keyword evidence="3" id="KW-1185">Reference proteome</keyword>
<evidence type="ECO:0000256" key="1">
    <source>
        <dbReference type="SAM" id="MobiDB-lite"/>
    </source>
</evidence>
<reference evidence="2" key="1">
    <citation type="submission" date="2015-04" db="UniProtKB">
        <authorList>
            <consortium name="EnsemblPlants"/>
        </authorList>
    </citation>
    <scope>IDENTIFICATION</scope>
</reference>
<protein>
    <submittedName>
        <fullName evidence="2">Uncharacterized protein</fullName>
    </submittedName>
</protein>
<feature type="compositionally biased region" description="Acidic residues" evidence="1">
    <location>
        <begin position="70"/>
        <end position="79"/>
    </location>
</feature>
<dbReference type="EnsemblPlants" id="OPUNC10G03290.1">
    <property type="protein sequence ID" value="OPUNC10G03290.1"/>
    <property type="gene ID" value="OPUNC10G03290"/>
</dbReference>
<dbReference type="AlphaFoldDB" id="A0A0E0M5X8"/>
<dbReference type="Proteomes" id="UP000026962">
    <property type="component" value="Chromosome 10"/>
</dbReference>
<feature type="compositionally biased region" description="Low complexity" evidence="1">
    <location>
        <begin position="36"/>
        <end position="50"/>
    </location>
</feature>
<accession>A0A0E0M5X8</accession>
<organism evidence="2">
    <name type="scientific">Oryza punctata</name>
    <name type="common">Red rice</name>
    <dbReference type="NCBI Taxonomy" id="4537"/>
    <lineage>
        <taxon>Eukaryota</taxon>
        <taxon>Viridiplantae</taxon>
        <taxon>Streptophyta</taxon>
        <taxon>Embryophyta</taxon>
        <taxon>Tracheophyta</taxon>
        <taxon>Spermatophyta</taxon>
        <taxon>Magnoliopsida</taxon>
        <taxon>Liliopsida</taxon>
        <taxon>Poales</taxon>
        <taxon>Poaceae</taxon>
        <taxon>BOP clade</taxon>
        <taxon>Oryzoideae</taxon>
        <taxon>Oryzeae</taxon>
        <taxon>Oryzinae</taxon>
        <taxon>Oryza</taxon>
    </lineage>
</organism>
<sequence length="124" mass="13103">MGDALAPRENPTKEVVIDDDAERSSTQKRKGVASGRAKATRASKTTTPTSVDEVSDTDDAKDAEVKSDVEADNQGDEDQGANAVDTNATIHMATGDGDSLGIRQDRGQCRRGGFTALLPRIDRG</sequence>
<name>A0A0E0M5X8_ORYPU</name>
<feature type="compositionally biased region" description="Basic and acidic residues" evidence="1">
    <location>
        <begin position="58"/>
        <end position="69"/>
    </location>
</feature>
<dbReference type="Gramene" id="OPUNC10G03290.1">
    <property type="protein sequence ID" value="OPUNC10G03290.1"/>
    <property type="gene ID" value="OPUNC10G03290"/>
</dbReference>
<reference evidence="2" key="2">
    <citation type="submission" date="2018-05" db="EMBL/GenBank/DDBJ databases">
        <title>OpunRS2 (Oryza punctata Reference Sequence Version 2).</title>
        <authorList>
            <person name="Zhang J."/>
            <person name="Kudrna D."/>
            <person name="Lee S."/>
            <person name="Talag J."/>
            <person name="Welchert J."/>
            <person name="Wing R.A."/>
        </authorList>
    </citation>
    <scope>NUCLEOTIDE SEQUENCE [LARGE SCALE GENOMIC DNA]</scope>
</reference>
<dbReference type="HOGENOM" id="CLU_2007640_0_0_1"/>
<proteinExistence type="predicted"/>
<evidence type="ECO:0000313" key="3">
    <source>
        <dbReference type="Proteomes" id="UP000026962"/>
    </source>
</evidence>